<name>K7NJP7_PINTA</name>
<dbReference type="EMBL" id="JQ018852">
    <property type="protein sequence ID" value="AEX12133.1"/>
    <property type="molecule type" value="Genomic_DNA"/>
</dbReference>
<dbReference type="SMART" id="SM00320">
    <property type="entry name" value="WD40"/>
    <property type="match status" value="2"/>
</dbReference>
<evidence type="ECO:0000313" key="2">
    <source>
        <dbReference type="EMBL" id="AEX12133.1"/>
    </source>
</evidence>
<gene>
    <name evidence="3" type="ORF">0_4229_01</name>
</gene>
<evidence type="ECO:0000256" key="1">
    <source>
        <dbReference type="PROSITE-ProRule" id="PRU00221"/>
    </source>
</evidence>
<dbReference type="Gene3D" id="2.130.10.10">
    <property type="entry name" value="YVTN repeat-like/Quinoprotein amine dehydrogenase"/>
    <property type="match status" value="1"/>
</dbReference>
<dbReference type="EMBL" id="JQ018853">
    <property type="protein sequence ID" value="AEX12134.1"/>
    <property type="molecule type" value="Genomic_DNA"/>
</dbReference>
<dbReference type="SUPFAM" id="SSF50978">
    <property type="entry name" value="WD40 repeat-like"/>
    <property type="match status" value="1"/>
</dbReference>
<keyword evidence="1" id="KW-0853">WD repeat</keyword>
<dbReference type="PROSITE" id="PS50294">
    <property type="entry name" value="WD_REPEATS_REGION"/>
    <property type="match status" value="1"/>
</dbReference>
<reference evidence="3" key="1">
    <citation type="submission" date="2011-11" db="EMBL/GenBank/DDBJ databases">
        <title>Nucleotide Diversity and Divergence in the Loblolly Pine Gene Space.</title>
        <authorList>
            <person name="Neale D.B."/>
            <person name="Wegrzyn J.L."/>
            <person name="Lee J.M."/>
            <person name="Eckert A.J."/>
            <person name="Liechty J.D."/>
            <person name="Stevens K.A."/>
            <person name="Langley C.H."/>
        </authorList>
    </citation>
    <scope>NUCLEOTIDE SEQUENCE</scope>
    <source>
        <strain evidence="4">4068</strain>
        <strain evidence="2">4071</strain>
        <strain evidence="3">4075</strain>
        <tissue evidence="3">Megagametophyte</tissue>
    </source>
</reference>
<dbReference type="AlphaFoldDB" id="K7NJP7"/>
<evidence type="ECO:0000313" key="4">
    <source>
        <dbReference type="EMBL" id="AEX12135.1"/>
    </source>
</evidence>
<dbReference type="Pfam" id="PF00400">
    <property type="entry name" value="WD40"/>
    <property type="match status" value="2"/>
</dbReference>
<accession>K7NJP7</accession>
<dbReference type="EMBL" id="JQ018854">
    <property type="protein sequence ID" value="AEX12135.1"/>
    <property type="molecule type" value="Genomic_DNA"/>
</dbReference>
<dbReference type="PANTHER" id="PTHR22844">
    <property type="entry name" value="F-BOX AND WD40 DOMAIN PROTEIN"/>
    <property type="match status" value="1"/>
</dbReference>
<feature type="non-terminal residue" evidence="3">
    <location>
        <position position="1"/>
    </location>
</feature>
<feature type="repeat" description="WD" evidence="1">
    <location>
        <begin position="52"/>
        <end position="86"/>
    </location>
</feature>
<dbReference type="PANTHER" id="PTHR22844:SF342">
    <property type="entry name" value="AND WD40 DOMAIN PROTEIN, PUTATIVE-RELATED"/>
    <property type="match status" value="1"/>
</dbReference>
<evidence type="ECO:0000313" key="3">
    <source>
        <dbReference type="EMBL" id="AEX12134.1"/>
    </source>
</evidence>
<dbReference type="InterPro" id="IPR001680">
    <property type="entry name" value="WD40_rpt"/>
</dbReference>
<sequence length="102" mass="11021">FEVAAEMRGEHLGAVLCLCTVGELLCSGSADKTIRVWKRDRRGFSHSVVAVLQGHEGPVKCIAASADVASGFLIYSGSIDQSIKVWWVSGHQTLPLTPPDWI</sequence>
<proteinExistence type="predicted"/>
<dbReference type="InterPro" id="IPR015943">
    <property type="entry name" value="WD40/YVTN_repeat-like_dom_sf"/>
</dbReference>
<dbReference type="InterPro" id="IPR045182">
    <property type="entry name" value="JINGUBANG-like"/>
</dbReference>
<organism evidence="3">
    <name type="scientific">Pinus taeda</name>
    <name type="common">Loblolly pine</name>
    <dbReference type="NCBI Taxonomy" id="3352"/>
    <lineage>
        <taxon>Eukaryota</taxon>
        <taxon>Viridiplantae</taxon>
        <taxon>Streptophyta</taxon>
        <taxon>Embryophyta</taxon>
        <taxon>Tracheophyta</taxon>
        <taxon>Spermatophyta</taxon>
        <taxon>Pinopsida</taxon>
        <taxon>Pinidae</taxon>
        <taxon>Conifers I</taxon>
        <taxon>Pinales</taxon>
        <taxon>Pinaceae</taxon>
        <taxon>Pinus</taxon>
        <taxon>Pinus subgen. Pinus</taxon>
    </lineage>
</organism>
<dbReference type="PROSITE" id="PS50082">
    <property type="entry name" value="WD_REPEATS_2"/>
    <property type="match status" value="1"/>
</dbReference>
<protein>
    <submittedName>
        <fullName evidence="3">Uncharacterized protein</fullName>
    </submittedName>
</protein>
<dbReference type="InterPro" id="IPR036322">
    <property type="entry name" value="WD40_repeat_dom_sf"/>
</dbReference>